<keyword evidence="1" id="KW-0812">Transmembrane</keyword>
<feature type="transmembrane region" description="Helical" evidence="1">
    <location>
        <begin position="90"/>
        <end position="113"/>
    </location>
</feature>
<evidence type="ECO:0000313" key="3">
    <source>
        <dbReference type="EMBL" id="SNX44908.1"/>
    </source>
</evidence>
<name>A0A240E841_9GAMM</name>
<feature type="transmembrane region" description="Helical" evidence="1">
    <location>
        <begin position="12"/>
        <end position="36"/>
    </location>
</feature>
<accession>A0A240E841</accession>
<feature type="transmembrane region" description="Helical" evidence="1">
    <location>
        <begin position="63"/>
        <end position="84"/>
    </location>
</feature>
<keyword evidence="1" id="KW-0472">Membrane</keyword>
<keyword evidence="4" id="KW-1185">Reference proteome</keyword>
<organism evidence="3 4">
    <name type="scientific">Acinetobacter puyangensis</name>
    <dbReference type="NCBI Taxonomy" id="1096779"/>
    <lineage>
        <taxon>Bacteria</taxon>
        <taxon>Pseudomonadati</taxon>
        <taxon>Pseudomonadota</taxon>
        <taxon>Gammaproteobacteria</taxon>
        <taxon>Moraxellales</taxon>
        <taxon>Moraxellaceae</taxon>
        <taxon>Acinetobacter</taxon>
    </lineage>
</organism>
<dbReference type="OrthoDB" id="6708713at2"/>
<dbReference type="InterPro" id="IPR010840">
    <property type="entry name" value="YqiJ_OB"/>
</dbReference>
<keyword evidence="1" id="KW-1133">Transmembrane helix</keyword>
<evidence type="ECO:0000256" key="1">
    <source>
        <dbReference type="SAM" id="Phobius"/>
    </source>
</evidence>
<gene>
    <name evidence="3" type="ORF">SAMN05421731_104273</name>
</gene>
<sequence>MLPELFFDSALLPFHFCVVAIFVLIIGETIGIYIGYRPSNFIRTVIPSWIKDSPLLKVQISRFIILLFFLINLSYAGYFIQLSFFAFHKAFISSSLIFIPAFIMAWFFTLFMIHCLDQVIQPSQTSCQVDLVGRFATIVSGQAKPGASANAQVKDHMGGVHYVQVEPEFGELELHAHIILVGYNDSHYIGKKITPQRDEHALQFYQNKYDE</sequence>
<dbReference type="Pfam" id="PF07290">
    <property type="entry name" value="YqiJ_OB"/>
    <property type="match status" value="1"/>
</dbReference>
<feature type="domain" description="Inner membrane protein YqiJ OB-fold" evidence="2">
    <location>
        <begin position="131"/>
        <end position="188"/>
    </location>
</feature>
<evidence type="ECO:0000259" key="2">
    <source>
        <dbReference type="Pfam" id="PF07290"/>
    </source>
</evidence>
<protein>
    <recommendedName>
        <fullName evidence="2">Inner membrane protein YqiJ OB-fold domain-containing protein</fullName>
    </recommendedName>
</protein>
<proteinExistence type="predicted"/>
<dbReference type="EMBL" id="OANT01000004">
    <property type="protein sequence ID" value="SNX44908.1"/>
    <property type="molecule type" value="Genomic_DNA"/>
</dbReference>
<reference evidence="4" key="1">
    <citation type="submission" date="2016-09" db="EMBL/GenBank/DDBJ databases">
        <authorList>
            <person name="Varghese N."/>
            <person name="Submissions S."/>
        </authorList>
    </citation>
    <scope>NUCLEOTIDE SEQUENCE [LARGE SCALE GENOMIC DNA]</scope>
    <source>
        <strain evidence="4">ANC 4466</strain>
    </source>
</reference>
<dbReference type="Proteomes" id="UP000219042">
    <property type="component" value="Unassembled WGS sequence"/>
</dbReference>
<dbReference type="RefSeq" id="WP_097079124.1">
    <property type="nucleotide sequence ID" value="NZ_BAABHT010000009.1"/>
</dbReference>
<evidence type="ECO:0000313" key="4">
    <source>
        <dbReference type="Proteomes" id="UP000219042"/>
    </source>
</evidence>
<dbReference type="AlphaFoldDB" id="A0A240E841"/>